<evidence type="ECO:0000256" key="12">
    <source>
        <dbReference type="SAM" id="MobiDB-lite"/>
    </source>
</evidence>
<evidence type="ECO:0000313" key="15">
    <source>
        <dbReference type="Proteomes" id="UP001163046"/>
    </source>
</evidence>
<evidence type="ECO:0000256" key="11">
    <source>
        <dbReference type="ARBA" id="ARBA00048679"/>
    </source>
</evidence>
<dbReference type="InterPro" id="IPR000961">
    <property type="entry name" value="AGC-kinase_C"/>
</dbReference>
<dbReference type="GO" id="GO:0035556">
    <property type="term" value="P:intracellular signal transduction"/>
    <property type="evidence" value="ECO:0007669"/>
    <property type="project" value="TreeGrafter"/>
</dbReference>
<comment type="catalytic activity">
    <reaction evidence="10">
        <text>L-threonyl-[protein] + ATP = O-phospho-L-threonyl-[protein] + ADP + H(+)</text>
        <dbReference type="Rhea" id="RHEA:46608"/>
        <dbReference type="Rhea" id="RHEA-COMP:11060"/>
        <dbReference type="Rhea" id="RHEA-COMP:11605"/>
        <dbReference type="ChEBI" id="CHEBI:15378"/>
        <dbReference type="ChEBI" id="CHEBI:30013"/>
        <dbReference type="ChEBI" id="CHEBI:30616"/>
        <dbReference type="ChEBI" id="CHEBI:61977"/>
        <dbReference type="ChEBI" id="CHEBI:456216"/>
        <dbReference type="EC" id="2.7.11.1"/>
    </reaction>
</comment>
<comment type="caution">
    <text evidence="14">The sequence shown here is derived from an EMBL/GenBank/DDBJ whole genome shotgun (WGS) entry which is preliminary data.</text>
</comment>
<dbReference type="InterPro" id="IPR050236">
    <property type="entry name" value="Ser_Thr_kinase_AGC"/>
</dbReference>
<dbReference type="EMBL" id="MU827320">
    <property type="protein sequence ID" value="KAJ7357555.1"/>
    <property type="molecule type" value="Genomic_DNA"/>
</dbReference>
<sequence length="502" mass="55591">MEFLNEKGQATPANRESSERGRAMSTLTTLTSETQSVMSPEVPFTSGYVSGTNSSGSELDQESPDKSIDELSNDENSIKVERNKKEKGLFGTCELLKDKINNGVRLATEKADITGSSGFNESPCDNSPSQHVHANNQTPSKSKIEISDEVMQTAGEKRCSSFSRRRESGIALLPPSPNVSGKNVHLEEIPVPEMENDTCLSESFGLASKLGHAATDSWRSISRERSMTIEFEGKENMREINIQQTVDNNFEEGEVFLRAVDPFQAVTDHSSADSLSRPRCLTIPFENSDDQEQHTYDEGNLNQRRDSHMDISLPVGSGSPLDVTFKSCASSKGTPGAMEVSHQQHHTSAPLIRTPFRTPKSCRRGNRPPSSPPKNRILAPAVDWWSLGVCLYEFLTGVPPFNDDTPELVFSHIMERELLWPEGDEALSQHAVGAVENILILHAEHRPGAKEIESLPFFSSLDWSSIHSHPPPFVPRPDDITDTTYFNARNTMQNLHLSSFSH</sequence>
<dbReference type="PANTHER" id="PTHR24356:SF1">
    <property type="entry name" value="SERINE_THREONINE-PROTEIN KINASE GREATWALL"/>
    <property type="match status" value="1"/>
</dbReference>
<name>A0A9X0CJP7_9CNID</name>
<dbReference type="AlphaFoldDB" id="A0A9X0CJP7"/>
<dbReference type="Gene3D" id="3.30.200.20">
    <property type="entry name" value="Phosphorylase Kinase, domain 1"/>
    <property type="match status" value="1"/>
</dbReference>
<evidence type="ECO:0000256" key="1">
    <source>
        <dbReference type="ARBA" id="ARBA00009903"/>
    </source>
</evidence>
<evidence type="ECO:0000256" key="3">
    <source>
        <dbReference type="ARBA" id="ARBA00022148"/>
    </source>
</evidence>
<feature type="region of interest" description="Disordered" evidence="12">
    <location>
        <begin position="353"/>
        <end position="375"/>
    </location>
</feature>
<evidence type="ECO:0000256" key="6">
    <source>
        <dbReference type="ARBA" id="ARBA00022741"/>
    </source>
</evidence>
<keyword evidence="5" id="KW-0808">Transferase</keyword>
<evidence type="ECO:0000256" key="9">
    <source>
        <dbReference type="ARBA" id="ARBA00033099"/>
    </source>
</evidence>
<dbReference type="SMART" id="SM00220">
    <property type="entry name" value="S_TKc"/>
    <property type="match status" value="1"/>
</dbReference>
<dbReference type="PANTHER" id="PTHR24356">
    <property type="entry name" value="SERINE/THREONINE-PROTEIN KINASE"/>
    <property type="match status" value="1"/>
</dbReference>
<feature type="compositionally biased region" description="Low complexity" evidence="12">
    <location>
        <begin position="25"/>
        <end position="34"/>
    </location>
</feature>
<dbReference type="OrthoDB" id="162894at2759"/>
<gene>
    <name evidence="14" type="ORF">OS493_024363</name>
</gene>
<dbReference type="GO" id="GO:0005524">
    <property type="term" value="F:ATP binding"/>
    <property type="evidence" value="ECO:0007669"/>
    <property type="project" value="UniProtKB-KW"/>
</dbReference>
<proteinExistence type="inferred from homology"/>
<dbReference type="InterPro" id="IPR000719">
    <property type="entry name" value="Prot_kinase_dom"/>
</dbReference>
<dbReference type="Proteomes" id="UP001163046">
    <property type="component" value="Unassembled WGS sequence"/>
</dbReference>
<dbReference type="GO" id="GO:0005634">
    <property type="term" value="C:nucleus"/>
    <property type="evidence" value="ECO:0007669"/>
    <property type="project" value="TreeGrafter"/>
</dbReference>
<protein>
    <recommendedName>
        <fullName evidence="3">Serine/threonine-protein kinase greatwall</fullName>
        <ecNumber evidence="2">2.7.11.1</ecNumber>
    </recommendedName>
    <alternativeName>
        <fullName evidence="9">Microtubule-associated serine/threonine-protein kinase-like</fullName>
    </alternativeName>
</protein>
<keyword evidence="4" id="KW-0723">Serine/threonine-protein kinase</keyword>
<comment type="catalytic activity">
    <reaction evidence="11">
        <text>L-seryl-[protein] + ATP = O-phospho-L-seryl-[protein] + ADP + H(+)</text>
        <dbReference type="Rhea" id="RHEA:17989"/>
        <dbReference type="Rhea" id="RHEA-COMP:9863"/>
        <dbReference type="Rhea" id="RHEA-COMP:11604"/>
        <dbReference type="ChEBI" id="CHEBI:15378"/>
        <dbReference type="ChEBI" id="CHEBI:29999"/>
        <dbReference type="ChEBI" id="CHEBI:30616"/>
        <dbReference type="ChEBI" id="CHEBI:83421"/>
        <dbReference type="ChEBI" id="CHEBI:456216"/>
        <dbReference type="EC" id="2.7.11.1"/>
    </reaction>
</comment>
<accession>A0A9X0CJP7</accession>
<evidence type="ECO:0000313" key="14">
    <source>
        <dbReference type="EMBL" id="KAJ7357555.1"/>
    </source>
</evidence>
<organism evidence="14 15">
    <name type="scientific">Desmophyllum pertusum</name>
    <dbReference type="NCBI Taxonomy" id="174260"/>
    <lineage>
        <taxon>Eukaryota</taxon>
        <taxon>Metazoa</taxon>
        <taxon>Cnidaria</taxon>
        <taxon>Anthozoa</taxon>
        <taxon>Hexacorallia</taxon>
        <taxon>Scleractinia</taxon>
        <taxon>Caryophylliina</taxon>
        <taxon>Caryophylliidae</taxon>
        <taxon>Desmophyllum</taxon>
    </lineage>
</organism>
<keyword evidence="8" id="KW-0067">ATP-binding</keyword>
<dbReference type="Pfam" id="PF00069">
    <property type="entry name" value="Pkinase"/>
    <property type="match status" value="1"/>
</dbReference>
<dbReference type="SUPFAM" id="SSF56112">
    <property type="entry name" value="Protein kinase-like (PK-like)"/>
    <property type="match status" value="1"/>
</dbReference>
<evidence type="ECO:0000256" key="2">
    <source>
        <dbReference type="ARBA" id="ARBA00012513"/>
    </source>
</evidence>
<evidence type="ECO:0000256" key="7">
    <source>
        <dbReference type="ARBA" id="ARBA00022777"/>
    </source>
</evidence>
<reference evidence="14" key="1">
    <citation type="submission" date="2023-01" db="EMBL/GenBank/DDBJ databases">
        <title>Genome assembly of the deep-sea coral Lophelia pertusa.</title>
        <authorList>
            <person name="Herrera S."/>
            <person name="Cordes E."/>
        </authorList>
    </citation>
    <scope>NUCLEOTIDE SEQUENCE</scope>
    <source>
        <strain evidence="14">USNM1676648</strain>
        <tissue evidence="14">Polyp</tissue>
    </source>
</reference>
<evidence type="ECO:0000256" key="10">
    <source>
        <dbReference type="ARBA" id="ARBA00047899"/>
    </source>
</evidence>
<keyword evidence="6" id="KW-0547">Nucleotide-binding</keyword>
<dbReference type="InterPro" id="IPR011009">
    <property type="entry name" value="Kinase-like_dom_sf"/>
</dbReference>
<evidence type="ECO:0000259" key="13">
    <source>
        <dbReference type="PROSITE" id="PS51285"/>
    </source>
</evidence>
<dbReference type="GO" id="GO:0004674">
    <property type="term" value="F:protein serine/threonine kinase activity"/>
    <property type="evidence" value="ECO:0007669"/>
    <property type="project" value="UniProtKB-KW"/>
</dbReference>
<evidence type="ECO:0000256" key="4">
    <source>
        <dbReference type="ARBA" id="ARBA00022527"/>
    </source>
</evidence>
<dbReference type="EC" id="2.7.11.1" evidence="2"/>
<feature type="compositionally biased region" description="Polar residues" evidence="12">
    <location>
        <begin position="47"/>
        <end position="58"/>
    </location>
</feature>
<keyword evidence="7" id="KW-0418">Kinase</keyword>
<feature type="region of interest" description="Disordered" evidence="12">
    <location>
        <begin position="1"/>
        <end position="77"/>
    </location>
</feature>
<feature type="region of interest" description="Disordered" evidence="12">
    <location>
        <begin position="114"/>
        <end position="140"/>
    </location>
</feature>
<evidence type="ECO:0000256" key="8">
    <source>
        <dbReference type="ARBA" id="ARBA00022840"/>
    </source>
</evidence>
<evidence type="ECO:0000256" key="5">
    <source>
        <dbReference type="ARBA" id="ARBA00022679"/>
    </source>
</evidence>
<keyword evidence="15" id="KW-1185">Reference proteome</keyword>
<dbReference type="PROSITE" id="PS51285">
    <property type="entry name" value="AGC_KINASE_CTER"/>
    <property type="match status" value="1"/>
</dbReference>
<comment type="similarity">
    <text evidence="1">Belongs to the protein kinase superfamily. AGC Ser/Thr protein kinase family.</text>
</comment>
<feature type="domain" description="AGC-kinase C-terminal" evidence="13">
    <location>
        <begin position="459"/>
        <end position="502"/>
    </location>
</feature>
<dbReference type="Gene3D" id="1.10.510.10">
    <property type="entry name" value="Transferase(Phosphotransferase) domain 1"/>
    <property type="match status" value="1"/>
</dbReference>